<evidence type="ECO:0000256" key="4">
    <source>
        <dbReference type="ARBA" id="ARBA00022803"/>
    </source>
</evidence>
<dbReference type="Gene3D" id="1.25.40.10">
    <property type="entry name" value="Tetratricopeptide repeat domain"/>
    <property type="match status" value="2"/>
</dbReference>
<keyword evidence="4" id="KW-0802">TPR repeat</keyword>
<evidence type="ECO:0000313" key="6">
    <source>
        <dbReference type="EMBL" id="CAF0834992.1"/>
    </source>
</evidence>
<feature type="region of interest" description="Disordered" evidence="5">
    <location>
        <begin position="156"/>
        <end position="187"/>
    </location>
</feature>
<evidence type="ECO:0000256" key="3">
    <source>
        <dbReference type="ARBA" id="ARBA00022737"/>
    </source>
</evidence>
<keyword evidence="2" id="KW-0963">Cytoplasm</keyword>
<dbReference type="EMBL" id="CAJNOQ010000755">
    <property type="protein sequence ID" value="CAF0834992.1"/>
    <property type="molecule type" value="Genomic_DNA"/>
</dbReference>
<keyword evidence="3" id="KW-0677">Repeat</keyword>
<dbReference type="GO" id="GO:0031072">
    <property type="term" value="F:heat shock protein binding"/>
    <property type="evidence" value="ECO:0007669"/>
    <property type="project" value="TreeGrafter"/>
</dbReference>
<dbReference type="EMBL" id="CAJOBC010000755">
    <property type="protein sequence ID" value="CAF3622158.1"/>
    <property type="molecule type" value="Genomic_DNA"/>
</dbReference>
<dbReference type="PANTHER" id="PTHR45984">
    <property type="entry name" value="RNA (RNA) POLYMERASE II ASSOCIATED PROTEIN HOMOLOG"/>
    <property type="match status" value="1"/>
</dbReference>
<evidence type="ECO:0000313" key="7">
    <source>
        <dbReference type="EMBL" id="CAF3622158.1"/>
    </source>
</evidence>
<protein>
    <recommendedName>
        <fullName evidence="9">TPR-like protein</fullName>
    </recommendedName>
</protein>
<name>A0A813V4D5_9BILA</name>
<reference evidence="6" key="1">
    <citation type="submission" date="2021-02" db="EMBL/GenBank/DDBJ databases">
        <authorList>
            <person name="Nowell W R."/>
        </authorList>
    </citation>
    <scope>NUCLEOTIDE SEQUENCE</scope>
</reference>
<dbReference type="SUPFAM" id="SSF48452">
    <property type="entry name" value="TPR-like"/>
    <property type="match status" value="2"/>
</dbReference>
<evidence type="ECO:0000313" key="8">
    <source>
        <dbReference type="Proteomes" id="UP000663829"/>
    </source>
</evidence>
<evidence type="ECO:0000256" key="1">
    <source>
        <dbReference type="ARBA" id="ARBA00004496"/>
    </source>
</evidence>
<dbReference type="GO" id="GO:0005829">
    <property type="term" value="C:cytosol"/>
    <property type="evidence" value="ECO:0007669"/>
    <property type="project" value="TreeGrafter"/>
</dbReference>
<evidence type="ECO:0000256" key="2">
    <source>
        <dbReference type="ARBA" id="ARBA00022490"/>
    </source>
</evidence>
<keyword evidence="8" id="KW-1185">Reference proteome</keyword>
<dbReference type="AlphaFoldDB" id="A0A813V4D5"/>
<dbReference type="Proteomes" id="UP000681722">
    <property type="component" value="Unassembled WGS sequence"/>
</dbReference>
<feature type="region of interest" description="Disordered" evidence="5">
    <location>
        <begin position="411"/>
        <end position="490"/>
    </location>
</feature>
<feature type="compositionally biased region" description="Acidic residues" evidence="5">
    <location>
        <begin position="434"/>
        <end position="446"/>
    </location>
</feature>
<dbReference type="SMART" id="SM00028">
    <property type="entry name" value="TPR"/>
    <property type="match status" value="6"/>
</dbReference>
<dbReference type="OrthoDB" id="2942533at2759"/>
<dbReference type="InterPro" id="IPR019734">
    <property type="entry name" value="TPR_rpt"/>
</dbReference>
<sequence>MTKMDVLVGNTKKYNIPLSHFEQSYIINCTNGKELEKIYKVLKSGDEGKFPQLEALTLERIEKIKPNSSLLRDEKPPLNTSFLPEEELNNFNDFLNTMNRKQENGVPDTTSTIHYPIRSSTGMDNTIHNVGKQISKKNSALPRSYDEWGKLDKQLELDDDTDEDDKTSSKSPNGITKSDNISSVTSQHNDINEQHHTLAEELRIQGNTAYNQKMYQQAYDYYTNSLKYNKKNLSLHNNRAMAGLKLNKYDECIADCNEVLHADNRNIKGLYRRAQAFYGKKMYNEAITDLQKLLLYDSNNNEAKELLNIVTAKRDEYVGVQQRGGKRLEIVDDDNDILSEEIDTVGRKIEIKAVESEDDDEDDDDVAKVDRDGKIIQDIDNNITAPIVYSSNQQPCIELLADDDSTPSSYVTDRKNLFNNGSNLQTRYSSGDGVEADNEAEDDDNNSLDSDGLGENSRSPRSMNVSPITTPQDQIDQSILFSPVPDDDNNESFEDDIYNPKLLHTQQNEYDPNIYEDERETVPKTNPSMWNDTFTTVSSTDAPLDNDDFDDIDSGNDRSTILFTDAVSRSNFSLHIQHWLRETAYGANYLQSDEIKRFMTASTKPWSRQQIPWDLDKIDHHIRNFSRLGDFQSTIDASKKMLRNGFLDYHYHTEHIVEILWTCADSYAKLANDRCAIEFASEALQFNIIHGQSLMCRAKAFQNENFLLYAYSDYSKIPSNDPKYQLASSLRETVKTMLNEKEPTWREKLSGLTDDLFMLYIKEKHNCPSTTVEQYEWYRAYGNQLYNNACYVLATKFYDKCTEINKEKPTAYSNRGACYLKLYEPLKAISDFDIVLNHDNRNIRALYRKACAYKMLNNNNLYLSTLKEYLKINPTNQLVLTEYYKSQKMQVPRHLRRIRAAFKNPELDLQQQPQQLSSTVLMNGNTDTENFLTFNEIDSLRKEADNHVMSLYEFLQKINTTKPSDLKNYSKLLFHLKPATVNIQIGNISPKLLETILKYFYHFIRAEKQQQQQQQNNDTFSYKDSSKHYINELVAYFTSTTTTIDRKKLNELKKGFKVI</sequence>
<dbReference type="Proteomes" id="UP000663829">
    <property type="component" value="Unassembled WGS sequence"/>
</dbReference>
<gene>
    <name evidence="6" type="ORF">GPM918_LOCUS5255</name>
    <name evidence="7" type="ORF">SRO942_LOCUS5255</name>
</gene>
<feature type="compositionally biased region" description="Polar residues" evidence="5">
    <location>
        <begin position="411"/>
        <end position="429"/>
    </location>
</feature>
<feature type="compositionally biased region" description="Polar residues" evidence="5">
    <location>
        <begin position="172"/>
        <end position="187"/>
    </location>
</feature>
<dbReference type="GO" id="GO:0006626">
    <property type="term" value="P:protein targeting to mitochondrion"/>
    <property type="evidence" value="ECO:0007669"/>
    <property type="project" value="TreeGrafter"/>
</dbReference>
<dbReference type="InterPro" id="IPR051982">
    <property type="entry name" value="CiliaryAsmbly_MitoImport"/>
</dbReference>
<proteinExistence type="predicted"/>
<accession>A0A813V4D5</accession>
<dbReference type="PANTHER" id="PTHR45984:SF1">
    <property type="entry name" value="SPAG1 AXONEMAL DYNEIN ASSEMBLY FACTOR"/>
    <property type="match status" value="1"/>
</dbReference>
<dbReference type="GO" id="GO:0005739">
    <property type="term" value="C:mitochondrion"/>
    <property type="evidence" value="ECO:0007669"/>
    <property type="project" value="TreeGrafter"/>
</dbReference>
<feature type="compositionally biased region" description="Polar residues" evidence="5">
    <location>
        <begin position="456"/>
        <end position="480"/>
    </location>
</feature>
<organism evidence="6 8">
    <name type="scientific">Didymodactylos carnosus</name>
    <dbReference type="NCBI Taxonomy" id="1234261"/>
    <lineage>
        <taxon>Eukaryota</taxon>
        <taxon>Metazoa</taxon>
        <taxon>Spiralia</taxon>
        <taxon>Gnathifera</taxon>
        <taxon>Rotifera</taxon>
        <taxon>Eurotatoria</taxon>
        <taxon>Bdelloidea</taxon>
        <taxon>Philodinida</taxon>
        <taxon>Philodinidae</taxon>
        <taxon>Didymodactylos</taxon>
    </lineage>
</organism>
<comment type="caution">
    <text evidence="6">The sequence shown here is derived from an EMBL/GenBank/DDBJ whole genome shotgun (WGS) entry which is preliminary data.</text>
</comment>
<evidence type="ECO:0008006" key="9">
    <source>
        <dbReference type="Google" id="ProtNLM"/>
    </source>
</evidence>
<dbReference type="InterPro" id="IPR011990">
    <property type="entry name" value="TPR-like_helical_dom_sf"/>
</dbReference>
<comment type="subcellular location">
    <subcellularLocation>
        <location evidence="1">Cytoplasm</location>
    </subcellularLocation>
</comment>
<evidence type="ECO:0000256" key="5">
    <source>
        <dbReference type="SAM" id="MobiDB-lite"/>
    </source>
</evidence>